<dbReference type="AlphaFoldDB" id="D8QYI5"/>
<feature type="domain" description="AB hydrolase-1" evidence="1">
    <location>
        <begin position="58"/>
        <end position="168"/>
    </location>
</feature>
<gene>
    <name evidence="2" type="ORF">SELMODRAFT_79445</name>
</gene>
<dbReference type="InterPro" id="IPR052370">
    <property type="entry name" value="Meta-cleavage_hydrolase"/>
</dbReference>
<organism evidence="3">
    <name type="scientific">Selaginella moellendorffii</name>
    <name type="common">Spikemoss</name>
    <dbReference type="NCBI Taxonomy" id="88036"/>
    <lineage>
        <taxon>Eukaryota</taxon>
        <taxon>Viridiplantae</taxon>
        <taxon>Streptophyta</taxon>
        <taxon>Embryophyta</taxon>
        <taxon>Tracheophyta</taxon>
        <taxon>Lycopodiopsida</taxon>
        <taxon>Selaginellales</taxon>
        <taxon>Selaginellaceae</taxon>
        <taxon>Selaginella</taxon>
    </lineage>
</organism>
<evidence type="ECO:0000313" key="3">
    <source>
        <dbReference type="Proteomes" id="UP000001514"/>
    </source>
</evidence>
<dbReference type="InterPro" id="IPR000073">
    <property type="entry name" value="AB_hydrolase_1"/>
</dbReference>
<dbReference type="STRING" id="88036.D8QYI5"/>
<dbReference type="InParanoid" id="D8QYI5"/>
<dbReference type="SUPFAM" id="SSF53474">
    <property type="entry name" value="alpha/beta-Hydrolases"/>
    <property type="match status" value="1"/>
</dbReference>
<dbReference type="Gene3D" id="3.40.50.1820">
    <property type="entry name" value="alpha/beta hydrolase"/>
    <property type="match status" value="1"/>
</dbReference>
<dbReference type="PRINTS" id="PR00111">
    <property type="entry name" value="ABHYDROLASE"/>
</dbReference>
<dbReference type="Pfam" id="PF00561">
    <property type="entry name" value="Abhydrolase_1"/>
    <property type="match status" value="1"/>
</dbReference>
<evidence type="ECO:0000313" key="2">
    <source>
        <dbReference type="EMBL" id="EFJ35618.1"/>
    </source>
</evidence>
<dbReference type="eggNOG" id="KOG1454">
    <property type="taxonomic scope" value="Eukaryota"/>
</dbReference>
<name>D8QYI5_SELML</name>
<dbReference type="FunCoup" id="D8QYI5">
    <property type="interactions" value="623"/>
</dbReference>
<proteinExistence type="predicted"/>
<keyword evidence="3" id="KW-1185">Reference proteome</keyword>
<dbReference type="PANTHER" id="PTHR43139">
    <property type="entry name" value="SI:DKEY-122A22.2"/>
    <property type="match status" value="1"/>
</dbReference>
<dbReference type="InterPro" id="IPR029058">
    <property type="entry name" value="AB_hydrolase_fold"/>
</dbReference>
<dbReference type="KEGG" id="smo:SELMODRAFT_79445"/>
<dbReference type="HOGENOM" id="CLU_020336_10_1_1"/>
<accession>D8QYI5</accession>
<protein>
    <recommendedName>
        <fullName evidence="1">AB hydrolase-1 domain-containing protein</fullName>
    </recommendedName>
</protein>
<dbReference type="Gramene" id="EFJ35618">
    <property type="protein sequence ID" value="EFJ35618"/>
    <property type="gene ID" value="SELMODRAFT_79445"/>
</dbReference>
<sequence>MGGCGCFSITTLASKRLHSKFVSAGLELRSIQADNTTVIQCWVPKRKKSSSSGSSKRAVLLIHGFGANAMWQWSSQLKELGSEMELYIPNLIFFGESTTTSPNRSEVYQAKSLMNVMEALGVHRFDVVGVSYGGFVAFRMAHLFPQAVERVVIASSGVCMTPLDVDAITKTAKVEAVSDFLLPTTPDELRKLIKLSFYRPSSCLLDCVLEDYINVSSLRSLSMVSELSFASCRSRRADNAVCHFLSWKESLIIWGEHDQIFPVALAHKVKSHLGDKSKLVILKKASHAVQIEQAHRFNTHILEFLRRGGGKASTNGRAKKA</sequence>
<reference evidence="2 3" key="1">
    <citation type="journal article" date="2011" name="Science">
        <title>The Selaginella genome identifies genetic changes associated with the evolution of vascular plants.</title>
        <authorList>
            <person name="Banks J.A."/>
            <person name="Nishiyama T."/>
            <person name="Hasebe M."/>
            <person name="Bowman J.L."/>
            <person name="Gribskov M."/>
            <person name="dePamphilis C."/>
            <person name="Albert V.A."/>
            <person name="Aono N."/>
            <person name="Aoyama T."/>
            <person name="Ambrose B.A."/>
            <person name="Ashton N.W."/>
            <person name="Axtell M.J."/>
            <person name="Barker E."/>
            <person name="Barker M.S."/>
            <person name="Bennetzen J.L."/>
            <person name="Bonawitz N.D."/>
            <person name="Chapple C."/>
            <person name="Cheng C."/>
            <person name="Correa L.G."/>
            <person name="Dacre M."/>
            <person name="DeBarry J."/>
            <person name="Dreyer I."/>
            <person name="Elias M."/>
            <person name="Engstrom E.M."/>
            <person name="Estelle M."/>
            <person name="Feng L."/>
            <person name="Finet C."/>
            <person name="Floyd S.K."/>
            <person name="Frommer W.B."/>
            <person name="Fujita T."/>
            <person name="Gramzow L."/>
            <person name="Gutensohn M."/>
            <person name="Harholt J."/>
            <person name="Hattori M."/>
            <person name="Heyl A."/>
            <person name="Hirai T."/>
            <person name="Hiwatashi Y."/>
            <person name="Ishikawa M."/>
            <person name="Iwata M."/>
            <person name="Karol K.G."/>
            <person name="Koehler B."/>
            <person name="Kolukisaoglu U."/>
            <person name="Kubo M."/>
            <person name="Kurata T."/>
            <person name="Lalonde S."/>
            <person name="Li K."/>
            <person name="Li Y."/>
            <person name="Litt A."/>
            <person name="Lyons E."/>
            <person name="Manning G."/>
            <person name="Maruyama T."/>
            <person name="Michael T.P."/>
            <person name="Mikami K."/>
            <person name="Miyazaki S."/>
            <person name="Morinaga S."/>
            <person name="Murata T."/>
            <person name="Mueller-Roeber B."/>
            <person name="Nelson D.R."/>
            <person name="Obara M."/>
            <person name="Oguri Y."/>
            <person name="Olmstead R.G."/>
            <person name="Onodera N."/>
            <person name="Petersen B.L."/>
            <person name="Pils B."/>
            <person name="Prigge M."/>
            <person name="Rensing S.A."/>
            <person name="Riano-Pachon D.M."/>
            <person name="Roberts A.W."/>
            <person name="Sato Y."/>
            <person name="Scheller H.V."/>
            <person name="Schulz B."/>
            <person name="Schulz C."/>
            <person name="Shakirov E.V."/>
            <person name="Shibagaki N."/>
            <person name="Shinohara N."/>
            <person name="Shippen D.E."/>
            <person name="Soerensen I."/>
            <person name="Sotooka R."/>
            <person name="Sugimoto N."/>
            <person name="Sugita M."/>
            <person name="Sumikawa N."/>
            <person name="Tanurdzic M."/>
            <person name="Theissen G."/>
            <person name="Ulvskov P."/>
            <person name="Wakazuki S."/>
            <person name="Weng J.K."/>
            <person name="Willats W.W."/>
            <person name="Wipf D."/>
            <person name="Wolf P.G."/>
            <person name="Yang L."/>
            <person name="Zimmer A.D."/>
            <person name="Zhu Q."/>
            <person name="Mitros T."/>
            <person name="Hellsten U."/>
            <person name="Loque D."/>
            <person name="Otillar R."/>
            <person name="Salamov A."/>
            <person name="Schmutz J."/>
            <person name="Shapiro H."/>
            <person name="Lindquist E."/>
            <person name="Lucas S."/>
            <person name="Rokhsar D."/>
            <person name="Grigoriev I.V."/>
        </authorList>
    </citation>
    <scope>NUCLEOTIDE SEQUENCE [LARGE SCALE GENOMIC DNA]</scope>
</reference>
<dbReference type="OMA" id="CEAYLRT"/>
<evidence type="ECO:0000259" key="1">
    <source>
        <dbReference type="Pfam" id="PF00561"/>
    </source>
</evidence>
<dbReference type="EMBL" id="GL377568">
    <property type="protein sequence ID" value="EFJ35618.1"/>
    <property type="molecule type" value="Genomic_DNA"/>
</dbReference>
<dbReference type="PANTHER" id="PTHR43139:SF59">
    <property type="entry name" value="ALPHA_BETA-HYDROLASES SUPERFAMILY PROTEIN"/>
    <property type="match status" value="1"/>
</dbReference>
<dbReference type="Proteomes" id="UP000001514">
    <property type="component" value="Unassembled WGS sequence"/>
</dbReference>